<evidence type="ECO:0000313" key="3">
    <source>
        <dbReference type="Proteomes" id="UP000036338"/>
    </source>
</evidence>
<evidence type="ECO:0000256" key="1">
    <source>
        <dbReference type="SAM" id="MobiDB-lite"/>
    </source>
</evidence>
<feature type="region of interest" description="Disordered" evidence="1">
    <location>
        <begin position="123"/>
        <end position="146"/>
    </location>
</feature>
<evidence type="ECO:0000313" key="2">
    <source>
        <dbReference type="EMBL" id="KML46421.1"/>
    </source>
</evidence>
<reference evidence="2 3" key="1">
    <citation type="submission" date="2015-05" db="EMBL/GenBank/DDBJ databases">
        <title>Draft genome of Burkholderia cepacia LK29.</title>
        <authorList>
            <person name="Chan X.Y."/>
        </authorList>
    </citation>
    <scope>NUCLEOTIDE SEQUENCE [LARGE SCALE GENOMIC DNA]</scope>
    <source>
        <strain evidence="2 3">LK29</strain>
    </source>
</reference>
<sequence>MTELAAKFAAGAAALAACIAVALYLHALRADLAYARQQRVDVQQALAARDDIISRMRQDAAEHAQQQARLDRSQAAIASKLDTTRLENRRLTDENAALRAWADTLLPDDVVRLQANPALTGADDYVEHVPDGDRVHAADARAPHQR</sequence>
<dbReference type="RefSeq" id="WP_048251473.1">
    <property type="nucleotide sequence ID" value="NZ_LDWR01000078.1"/>
</dbReference>
<dbReference type="PROSITE" id="PS51257">
    <property type="entry name" value="PROKAR_LIPOPROTEIN"/>
    <property type="match status" value="1"/>
</dbReference>
<dbReference type="AlphaFoldDB" id="A0A0J5WEG9"/>
<dbReference type="EMBL" id="LDWR01000078">
    <property type="protein sequence ID" value="KML46421.1"/>
    <property type="molecule type" value="Genomic_DNA"/>
</dbReference>
<dbReference type="NCBIfam" id="TIGR03495">
    <property type="entry name" value="phage_LysB"/>
    <property type="match status" value="1"/>
</dbReference>
<protein>
    <submittedName>
        <fullName evidence="2">Protein lysB</fullName>
    </submittedName>
</protein>
<gene>
    <name evidence="2" type="ORF">VL15_35595</name>
</gene>
<dbReference type="PATRIC" id="fig|292.27.peg.8144"/>
<name>A0A0J5WEG9_BURCE</name>
<dbReference type="Proteomes" id="UP000036338">
    <property type="component" value="Unassembled WGS sequence"/>
</dbReference>
<proteinExistence type="predicted"/>
<comment type="caution">
    <text evidence="2">The sequence shown here is derived from an EMBL/GenBank/DDBJ whole genome shotgun (WGS) entry which is preliminary data.</text>
</comment>
<accession>A0A0J5WEG9</accession>
<feature type="compositionally biased region" description="Basic and acidic residues" evidence="1">
    <location>
        <begin position="125"/>
        <end position="146"/>
    </location>
</feature>
<dbReference type="InterPro" id="IPR020000">
    <property type="entry name" value="Phage_P2_LysB"/>
</dbReference>
<organism evidence="2 3">
    <name type="scientific">Burkholderia cepacia</name>
    <name type="common">Pseudomonas cepacia</name>
    <dbReference type="NCBI Taxonomy" id="292"/>
    <lineage>
        <taxon>Bacteria</taxon>
        <taxon>Pseudomonadati</taxon>
        <taxon>Pseudomonadota</taxon>
        <taxon>Betaproteobacteria</taxon>
        <taxon>Burkholderiales</taxon>
        <taxon>Burkholderiaceae</taxon>
        <taxon>Burkholderia</taxon>
        <taxon>Burkholderia cepacia complex</taxon>
    </lineage>
</organism>